<name>A0A937A136_9FLAO</name>
<dbReference type="EMBL" id="JAERQJ010000017">
    <property type="protein sequence ID" value="MBL0686076.1"/>
    <property type="molecule type" value="Genomic_DNA"/>
</dbReference>
<evidence type="ECO:0000256" key="1">
    <source>
        <dbReference type="SAM" id="MobiDB-lite"/>
    </source>
</evidence>
<reference evidence="3" key="1">
    <citation type="submission" date="2021-01" db="EMBL/GenBank/DDBJ databases">
        <authorList>
            <person name="Zhong Y.L."/>
        </authorList>
    </citation>
    <scope>NUCLEOTIDE SEQUENCE</scope>
    <source>
        <strain evidence="3">KCTC 23302</strain>
    </source>
</reference>
<dbReference type="RefSeq" id="WP_201924622.1">
    <property type="nucleotide sequence ID" value="NZ_BAABAX010000013.1"/>
</dbReference>
<feature type="region of interest" description="Disordered" evidence="1">
    <location>
        <begin position="1311"/>
        <end position="1332"/>
    </location>
</feature>
<evidence type="ECO:0000313" key="4">
    <source>
        <dbReference type="Proteomes" id="UP000651057"/>
    </source>
</evidence>
<dbReference type="InterPro" id="IPR005094">
    <property type="entry name" value="Endonuclease_MobA/VirD2"/>
</dbReference>
<dbReference type="Proteomes" id="UP000651057">
    <property type="component" value="Unassembled WGS sequence"/>
</dbReference>
<protein>
    <submittedName>
        <fullName evidence="3">Relaxase/mobilization nuclease domain-containing protein</fullName>
    </submittedName>
</protein>
<comment type="caution">
    <text evidence="3">The sequence shown here is derived from an EMBL/GenBank/DDBJ whole genome shotgun (WGS) entry which is preliminary data.</text>
</comment>
<feature type="compositionally biased region" description="Basic residues" evidence="1">
    <location>
        <begin position="1317"/>
        <end position="1332"/>
    </location>
</feature>
<sequence>MIGEIGYTSSIESLVNYHQTKIQNGVAEILQSHKVQDRSTSQINASFRAYSYLSEEKNPYVHISLSFHPDDRSKLTNEKYKELTTSYLNHLGYHDQPYVLIKHEDQDHPHVHIITTSVLDDGTKIPKFQDRYRSQNISRELEKEHGLTIVSSIKQNKEYKVNLSNKQDLKNYLKSSIKEVMALKPKREEDFLNTLRNQYQIDAYKTKSKGVSFHIFEKEGGIDIQRFEGFGVKGMSGSAINKEYSLNKLKASLQENFKNAPKRYRNLKLAEEKLNDELKYFSALKVSDSNVVLESKGLKVFSENEKSYVIDTKGKNLYSSSDFKDFDFSRFSSTTVLDIDKLPELFHAISSEAFYTYKQDISPYLKESVFLDKIALQDTYHTYLDTSDTFQLYQQFMSEEQLSMLGKSATAYFNNKYSSIEAISKSEVEKEQGLKELIATFANSNKLDSDSLNKLMELVDIKEQYTQHSSIRNTTSLIQAIYQDINGLQKDEEKVYVSPGTMFLHQKYFSAEQLSEEFLPSYEKVISESYIKSAFQYAKSNMISPEDFIQVLNQRGIEIHIEQNEYGRESISASISGLKHREGLRGAKDFVLDTLKSYDQKVEADLVNLQFRKALDDDYGPGLHYLYQQGGISEELKSLYESSQTFQEETDKAAIRDLLREKYYEFRNEFDYKYESDFLVYFKTHIPEFTEFLGDTDLTNKEVYTELYNSFLETKISDEYSREVSRKEEEKLSNKMKLAQTIGGKNTAGLLGVIQNASVATDLYGKYTVPYQGNFDSQISQLQKEPYFAYYSRIFESASKKLFYDQEEFRKDPTGILVNWTFENHIPEEYRKAYTELFTNNYISHYLKEFSELSFKEASDIALYFNSKGIEIDISGETLSLRMTQNNVSVTLDDLKPELLNEMYSAAPYSRPIIEPGTIVDQIRFNLALEGGNYQSAAYILENSDAKVLLSSEEALTHKEPLEEAIVRLEIRTNLNEQYYTLYKDSGHLYESDFLMVTYDNPEAFKASFVLDEGLDSALSHTVFSEFIGDKLGIEYLNNTIEKEENRLLDKLVLANTIGHNHVAALLGVKKVDENTVADINGKYKATYKLPTSDALLLLQNQPFFKYYSSVFEKVSQQIFNESEAVLDPNGILVYKSFEAFIPEEHNEKYLSAVSSNYIHYYVSKLQTYEFDSYEEKTRYLNSKGIRVLSSDGERSVLKLVNHPEYTKVAIEGLKLGNVSTDRQIIYFRENGLLSESGLYKQIEFNNAIENENYVGAAWLLKKGEARNLLSNKELEQHGEQLNQALKSITRNTLYSDILAVTKILMENKYQEDHGKKGQKNKNKKKRKNRRL</sequence>
<organism evidence="3 4">
    <name type="scientific">Aquimarina mytili</name>
    <dbReference type="NCBI Taxonomy" id="874423"/>
    <lineage>
        <taxon>Bacteria</taxon>
        <taxon>Pseudomonadati</taxon>
        <taxon>Bacteroidota</taxon>
        <taxon>Flavobacteriia</taxon>
        <taxon>Flavobacteriales</taxon>
        <taxon>Flavobacteriaceae</taxon>
        <taxon>Aquimarina</taxon>
    </lineage>
</organism>
<feature type="domain" description="MobA/VirD2-like nuclease" evidence="2">
    <location>
        <begin position="24"/>
        <end position="147"/>
    </location>
</feature>
<evidence type="ECO:0000313" key="3">
    <source>
        <dbReference type="EMBL" id="MBL0686076.1"/>
    </source>
</evidence>
<proteinExistence type="predicted"/>
<dbReference type="Pfam" id="PF03432">
    <property type="entry name" value="Relaxase"/>
    <property type="match status" value="1"/>
</dbReference>
<gene>
    <name evidence="3" type="ORF">JJQ60_21290</name>
</gene>
<accession>A0A937A136</accession>
<evidence type="ECO:0000259" key="2">
    <source>
        <dbReference type="Pfam" id="PF03432"/>
    </source>
</evidence>
<keyword evidence="4" id="KW-1185">Reference proteome</keyword>